<dbReference type="STRING" id="1447875.A0A2B7WEG9"/>
<protein>
    <submittedName>
        <fullName evidence="1">Uncharacterized protein</fullName>
    </submittedName>
</protein>
<organism evidence="1 2">
    <name type="scientific">Helicocarpus griseus UAMH5409</name>
    <dbReference type="NCBI Taxonomy" id="1447875"/>
    <lineage>
        <taxon>Eukaryota</taxon>
        <taxon>Fungi</taxon>
        <taxon>Dikarya</taxon>
        <taxon>Ascomycota</taxon>
        <taxon>Pezizomycotina</taxon>
        <taxon>Eurotiomycetes</taxon>
        <taxon>Eurotiomycetidae</taxon>
        <taxon>Onygenales</taxon>
        <taxon>Ajellomycetaceae</taxon>
        <taxon>Helicocarpus</taxon>
    </lineage>
</organism>
<evidence type="ECO:0000313" key="2">
    <source>
        <dbReference type="Proteomes" id="UP000223968"/>
    </source>
</evidence>
<keyword evidence="2" id="KW-1185">Reference proteome</keyword>
<sequence>KPLKFTVQQISTLREQAVKMKPFIENFEKTSTVVDLKDASSAIINSRDIYFDCVDFSYNEQQSIFKDFSFKIESDQIIVIIEATEKIQDTASSISKYTVLTCETSLPMAESSEASEGSSATLSAQLEAELHVSITVVPSQFTKLRKRLTP</sequence>
<comment type="caution">
    <text evidence="1">The sequence shown here is derived from an EMBL/GenBank/DDBJ whole genome shotgun (WGS) entry which is preliminary data.</text>
</comment>
<gene>
    <name evidence="1" type="ORF">AJ79_10295</name>
</gene>
<feature type="non-terminal residue" evidence="1">
    <location>
        <position position="1"/>
    </location>
</feature>
<accession>A0A2B7WEG9</accession>
<proteinExistence type="predicted"/>
<evidence type="ECO:0000313" key="1">
    <source>
        <dbReference type="EMBL" id="PGG95055.1"/>
    </source>
</evidence>
<dbReference type="EMBL" id="PDNB01000426">
    <property type="protein sequence ID" value="PGG95055.1"/>
    <property type="molecule type" value="Genomic_DNA"/>
</dbReference>
<reference evidence="1 2" key="1">
    <citation type="submission" date="2017-10" db="EMBL/GenBank/DDBJ databases">
        <title>Comparative genomics in systemic dimorphic fungi from Ajellomycetaceae.</title>
        <authorList>
            <person name="Munoz J.F."/>
            <person name="Mcewen J.G."/>
            <person name="Clay O.K."/>
            <person name="Cuomo C.A."/>
        </authorList>
    </citation>
    <scope>NUCLEOTIDE SEQUENCE [LARGE SCALE GENOMIC DNA]</scope>
    <source>
        <strain evidence="1 2">UAMH5409</strain>
    </source>
</reference>
<dbReference type="Proteomes" id="UP000223968">
    <property type="component" value="Unassembled WGS sequence"/>
</dbReference>
<dbReference type="AlphaFoldDB" id="A0A2B7WEG9"/>
<name>A0A2B7WEG9_9EURO</name>